<evidence type="ECO:0000313" key="1">
    <source>
        <dbReference type="EMBL" id="GAF92136.1"/>
    </source>
</evidence>
<accession>X0TYC1</accession>
<comment type="caution">
    <text evidence="1">The sequence shown here is derived from an EMBL/GenBank/DDBJ whole genome shotgun (WGS) entry which is preliminary data.</text>
</comment>
<sequence>MAKTFAAQSIPGNHDVDFVVEDGPLTAMNVKAIVLYSNGEEDMSRREVVDIWPELTTSQKAQIQTSYNRLVSLFDAHFLG</sequence>
<gene>
    <name evidence="1" type="ORF">S01H1_21094</name>
</gene>
<protein>
    <submittedName>
        <fullName evidence="1">Uncharacterized protein</fullName>
    </submittedName>
</protein>
<proteinExistence type="predicted"/>
<name>X0TYC1_9ZZZZ</name>
<dbReference type="EMBL" id="BARS01011640">
    <property type="protein sequence ID" value="GAF92136.1"/>
    <property type="molecule type" value="Genomic_DNA"/>
</dbReference>
<dbReference type="AlphaFoldDB" id="X0TYC1"/>
<reference evidence="1" key="1">
    <citation type="journal article" date="2014" name="Front. Microbiol.">
        <title>High frequency of phylogenetically diverse reductive dehalogenase-homologous genes in deep subseafloor sedimentary metagenomes.</title>
        <authorList>
            <person name="Kawai M."/>
            <person name="Futagami T."/>
            <person name="Toyoda A."/>
            <person name="Takaki Y."/>
            <person name="Nishi S."/>
            <person name="Hori S."/>
            <person name="Arai W."/>
            <person name="Tsubouchi T."/>
            <person name="Morono Y."/>
            <person name="Uchiyama I."/>
            <person name="Ito T."/>
            <person name="Fujiyama A."/>
            <person name="Inagaki F."/>
            <person name="Takami H."/>
        </authorList>
    </citation>
    <scope>NUCLEOTIDE SEQUENCE</scope>
    <source>
        <strain evidence="1">Expedition CK06-06</strain>
    </source>
</reference>
<organism evidence="1">
    <name type="scientific">marine sediment metagenome</name>
    <dbReference type="NCBI Taxonomy" id="412755"/>
    <lineage>
        <taxon>unclassified sequences</taxon>
        <taxon>metagenomes</taxon>
        <taxon>ecological metagenomes</taxon>
    </lineage>
</organism>